<gene>
    <name evidence="1" type="ORF">DFK10_04760</name>
</gene>
<proteinExistence type="predicted"/>
<dbReference type="RefSeq" id="WP_109387152.1">
    <property type="nucleotide sequence ID" value="NZ_QETF01000004.1"/>
</dbReference>
<evidence type="ECO:0008006" key="3">
    <source>
        <dbReference type="Google" id="ProtNLM"/>
    </source>
</evidence>
<dbReference type="Proteomes" id="UP000245293">
    <property type="component" value="Unassembled WGS sequence"/>
</dbReference>
<name>A0A2V1P4Z3_9RHOB</name>
<organism evidence="1 2">
    <name type="scientific">Salibaculum griseiflavum</name>
    <dbReference type="NCBI Taxonomy" id="1914409"/>
    <lineage>
        <taxon>Bacteria</taxon>
        <taxon>Pseudomonadati</taxon>
        <taxon>Pseudomonadota</taxon>
        <taxon>Alphaproteobacteria</taxon>
        <taxon>Rhodobacterales</taxon>
        <taxon>Roseobacteraceae</taxon>
        <taxon>Salibaculum</taxon>
    </lineage>
</organism>
<dbReference type="InterPro" id="IPR044925">
    <property type="entry name" value="His-Me_finger_sf"/>
</dbReference>
<keyword evidence="2" id="KW-1185">Reference proteome</keyword>
<reference evidence="2" key="1">
    <citation type="submission" date="2018-05" db="EMBL/GenBank/DDBJ databases">
        <authorList>
            <person name="Du Z."/>
            <person name="Wang X."/>
        </authorList>
    </citation>
    <scope>NUCLEOTIDE SEQUENCE [LARGE SCALE GENOMIC DNA]</scope>
    <source>
        <strain evidence="2">WDS4C29</strain>
    </source>
</reference>
<evidence type="ECO:0000313" key="2">
    <source>
        <dbReference type="Proteomes" id="UP000245293"/>
    </source>
</evidence>
<dbReference type="Gene3D" id="3.90.75.10">
    <property type="entry name" value="Homing Intron 3 (I-ppo) Encoded Endonuclease, Chain A"/>
    <property type="match status" value="1"/>
</dbReference>
<accession>A0A2V1P4Z3</accession>
<dbReference type="AlphaFoldDB" id="A0A2V1P4Z3"/>
<dbReference type="InterPro" id="IPR044930">
    <property type="entry name" value="Homing_endonuclease_His-Me"/>
</dbReference>
<dbReference type="SUPFAM" id="SSF54060">
    <property type="entry name" value="His-Me finger endonucleases"/>
    <property type="match status" value="1"/>
</dbReference>
<sequence length="126" mass="14853">MREVDQYPCLEDDSEIRLREVIEGELEEARARAFSLIEAARHDDRGCLVTDTTKPRKVRFGGHQWDAYRFIYCVLNEQVAARDQVVRHRCHNRRCINPHHLELGSQADNKRDDWANWAYGVDPDFL</sequence>
<comment type="caution">
    <text evidence="1">The sequence shown here is derived from an EMBL/GenBank/DDBJ whole genome shotgun (WGS) entry which is preliminary data.</text>
</comment>
<dbReference type="EMBL" id="QETF01000004">
    <property type="protein sequence ID" value="PWG17543.1"/>
    <property type="molecule type" value="Genomic_DNA"/>
</dbReference>
<dbReference type="OrthoDB" id="7728307at2"/>
<evidence type="ECO:0000313" key="1">
    <source>
        <dbReference type="EMBL" id="PWG17543.1"/>
    </source>
</evidence>
<dbReference type="GO" id="GO:0004519">
    <property type="term" value="F:endonuclease activity"/>
    <property type="evidence" value="ECO:0007669"/>
    <property type="project" value="InterPro"/>
</dbReference>
<protein>
    <recommendedName>
        <fullName evidence="3">HNH nuclease domain-containing protein</fullName>
    </recommendedName>
</protein>